<feature type="compositionally biased region" description="Low complexity" evidence="9">
    <location>
        <begin position="276"/>
        <end position="336"/>
    </location>
</feature>
<evidence type="ECO:0000256" key="1">
    <source>
        <dbReference type="ARBA" id="ARBA00004589"/>
    </source>
</evidence>
<keyword evidence="13" id="KW-1185">Reference proteome</keyword>
<evidence type="ECO:0000256" key="10">
    <source>
        <dbReference type="SAM" id="SignalP"/>
    </source>
</evidence>
<proteinExistence type="inferred from homology"/>
<dbReference type="InterPro" id="IPR008427">
    <property type="entry name" value="Extracellular_membr_CFEM_dom"/>
</dbReference>
<keyword evidence="5" id="KW-0472">Membrane</keyword>
<reference evidence="12 13" key="1">
    <citation type="submission" date="2019-04" db="EMBL/GenBank/DDBJ databases">
        <title>Friends and foes A comparative genomics study of 23 Aspergillus species from section Flavi.</title>
        <authorList>
            <consortium name="DOE Joint Genome Institute"/>
            <person name="Kjaerbolling I."/>
            <person name="Vesth T."/>
            <person name="Frisvad J.C."/>
            <person name="Nybo J.L."/>
            <person name="Theobald S."/>
            <person name="Kildgaard S."/>
            <person name="Isbrandt T."/>
            <person name="Kuo A."/>
            <person name="Sato A."/>
            <person name="Lyhne E.K."/>
            <person name="Kogle M.E."/>
            <person name="Wiebenga A."/>
            <person name="Kun R.S."/>
            <person name="Lubbers R.J."/>
            <person name="Makela M.R."/>
            <person name="Barry K."/>
            <person name="Chovatia M."/>
            <person name="Clum A."/>
            <person name="Daum C."/>
            <person name="Haridas S."/>
            <person name="He G."/>
            <person name="LaButti K."/>
            <person name="Lipzen A."/>
            <person name="Mondo S."/>
            <person name="Riley R."/>
            <person name="Salamov A."/>
            <person name="Simmons B.A."/>
            <person name="Magnuson J.K."/>
            <person name="Henrissat B."/>
            <person name="Mortensen U.H."/>
            <person name="Larsen T.O."/>
            <person name="Devries R.P."/>
            <person name="Grigoriev I.V."/>
            <person name="Machida M."/>
            <person name="Baker S.E."/>
            <person name="Andersen M.R."/>
        </authorList>
    </citation>
    <scope>NUCLEOTIDE SEQUENCE [LARGE SCALE GENOMIC DNA]</scope>
    <source>
        <strain evidence="12 13">CBS 117625</strain>
    </source>
</reference>
<sequence length="777" mass="78544">MRVSTSVALASLLAMAQAHPSGAWWGTDDCYTSPDNTNNECSDEMRGGFNWAGLAVGPFDFFAGFAFSGFSFSSSFSGAVGGGFAGQCIESNLSKDDETSPEISSGSDKTFSISKLHLVTAEEADIKIIYDMPDGSSCKHVAPISPKGTVVTNDQCGGASSVRFELAEEATVDDVVFGIQNIEFECSAGQKTPTPSHHHTSPTATGHSSTPVIPVPSSSNAVTPPAPSTPVRMTTSTVYTTSLITITSCAPTVTNCPGDSTTVVTSTIAVSTTVCPVTSTETPAKPTETPAKPTETPGKPTETPGKPTGSSPVGGSSEVPSPSSPAPTGTAGTSSGVHPTSHGGSSSIPPESTTTVVTWETLTTCPVTTTATSDGVTTTSVYSTVSTVTLTSTSTICNKCTATPPTSKPTGTPSGTSPTPTGVSPEEPSEDSTTTVVTYTTVTDCPVTTTATTGGTTTTSVYTTQSTVTLTSTSTVCTKCSSSPPPTGVAPISTPAEGATTVVTYETVTTCPVTTTITSGGSTTTSVFTTISTVTKTFSSAVKPTGIPSSPAPSSPPPSAPCPNSVPKCINTWLPLLPKCTSNAEPGCFCPNHEFTDKVISCIQAWGASKEEVQAALSYFTGICAAYVPGNPGIVTGIPSTITLIPTPAPTGVAPVTGTSAAPQPTAAPEVPLTTIIYSTYTVAVPQVTFTTGTSGHSTTVGLIPGPAPTGVSPGHSSGIPNPWVSASSTWVSRHHPSSTAKPSSTYTPPPLANSASSVSTSFWLAMGVATLFSIIF</sequence>
<feature type="region of interest" description="Disordered" evidence="9">
    <location>
        <begin position="276"/>
        <end position="352"/>
    </location>
</feature>
<feature type="compositionally biased region" description="Polar residues" evidence="9">
    <location>
        <begin position="342"/>
        <end position="352"/>
    </location>
</feature>
<dbReference type="GO" id="GO:0005576">
    <property type="term" value="C:extracellular region"/>
    <property type="evidence" value="ECO:0007669"/>
    <property type="project" value="UniProtKB-SubCell"/>
</dbReference>
<keyword evidence="5" id="KW-0325">Glycoprotein</keyword>
<evidence type="ECO:0000259" key="11">
    <source>
        <dbReference type="Pfam" id="PF05730"/>
    </source>
</evidence>
<evidence type="ECO:0000256" key="4">
    <source>
        <dbReference type="ARBA" id="ARBA00022525"/>
    </source>
</evidence>
<evidence type="ECO:0000313" key="13">
    <source>
        <dbReference type="Proteomes" id="UP000325672"/>
    </source>
</evidence>
<comment type="subcellular location">
    <subcellularLocation>
        <location evidence="1">Membrane</location>
        <topology evidence="1">Lipid-anchor</topology>
        <topology evidence="1">GPI-anchor</topology>
    </subcellularLocation>
    <subcellularLocation>
        <location evidence="2">Secreted</location>
    </subcellularLocation>
</comment>
<dbReference type="RefSeq" id="XP_031914512.1">
    <property type="nucleotide sequence ID" value="XM_032054344.1"/>
</dbReference>
<keyword evidence="6 10" id="KW-0732">Signal</keyword>
<evidence type="ECO:0000256" key="7">
    <source>
        <dbReference type="ARBA" id="ARBA00023157"/>
    </source>
</evidence>
<feature type="compositionally biased region" description="Pro residues" evidence="9">
    <location>
        <begin position="550"/>
        <end position="561"/>
    </location>
</feature>
<evidence type="ECO:0000256" key="3">
    <source>
        <dbReference type="ARBA" id="ARBA00010031"/>
    </source>
</evidence>
<gene>
    <name evidence="12" type="ORF">BDV38DRAFT_244684</name>
</gene>
<evidence type="ECO:0000313" key="12">
    <source>
        <dbReference type="EMBL" id="KAE8138449.1"/>
    </source>
</evidence>
<comment type="similarity">
    <text evidence="3">Belongs to the RBT5 family.</text>
</comment>
<keyword evidence="8" id="KW-0449">Lipoprotein</keyword>
<feature type="region of interest" description="Disordered" evidence="9">
    <location>
        <begin position="399"/>
        <end position="433"/>
    </location>
</feature>
<feature type="region of interest" description="Disordered" evidence="9">
    <location>
        <begin position="188"/>
        <end position="233"/>
    </location>
</feature>
<dbReference type="Proteomes" id="UP000325672">
    <property type="component" value="Unassembled WGS sequence"/>
</dbReference>
<dbReference type="Pfam" id="PF05730">
    <property type="entry name" value="CFEM"/>
    <property type="match status" value="1"/>
</dbReference>
<evidence type="ECO:0000256" key="5">
    <source>
        <dbReference type="ARBA" id="ARBA00022622"/>
    </source>
</evidence>
<feature type="region of interest" description="Disordered" evidence="9">
    <location>
        <begin position="542"/>
        <end position="561"/>
    </location>
</feature>
<evidence type="ECO:0000256" key="2">
    <source>
        <dbReference type="ARBA" id="ARBA00004613"/>
    </source>
</evidence>
<organism evidence="12 13">
    <name type="scientific">Aspergillus pseudotamarii</name>
    <dbReference type="NCBI Taxonomy" id="132259"/>
    <lineage>
        <taxon>Eukaryota</taxon>
        <taxon>Fungi</taxon>
        <taxon>Dikarya</taxon>
        <taxon>Ascomycota</taxon>
        <taxon>Pezizomycotina</taxon>
        <taxon>Eurotiomycetes</taxon>
        <taxon>Eurotiomycetidae</taxon>
        <taxon>Eurotiales</taxon>
        <taxon>Aspergillaceae</taxon>
        <taxon>Aspergillus</taxon>
        <taxon>Aspergillus subgen. Circumdati</taxon>
    </lineage>
</organism>
<evidence type="ECO:0000256" key="8">
    <source>
        <dbReference type="ARBA" id="ARBA00023288"/>
    </source>
</evidence>
<keyword evidence="4" id="KW-0964">Secreted</keyword>
<protein>
    <recommendedName>
        <fullName evidence="11">CFEM domain-containing protein</fullName>
    </recommendedName>
</protein>
<name>A0A5N6SXB8_ASPPS</name>
<dbReference type="GO" id="GO:0098552">
    <property type="term" value="C:side of membrane"/>
    <property type="evidence" value="ECO:0007669"/>
    <property type="project" value="UniProtKB-KW"/>
</dbReference>
<keyword evidence="7" id="KW-1015">Disulfide bond</keyword>
<evidence type="ECO:0000256" key="6">
    <source>
        <dbReference type="ARBA" id="ARBA00022729"/>
    </source>
</evidence>
<feature type="domain" description="CFEM" evidence="11">
    <location>
        <begin position="563"/>
        <end position="625"/>
    </location>
</feature>
<accession>A0A5N6SXB8</accession>
<feature type="compositionally biased region" description="Low complexity" evidence="9">
    <location>
        <begin position="201"/>
        <end position="219"/>
    </location>
</feature>
<dbReference type="AlphaFoldDB" id="A0A5N6SXB8"/>
<dbReference type="OrthoDB" id="5431405at2759"/>
<dbReference type="EMBL" id="ML743571">
    <property type="protein sequence ID" value="KAE8138449.1"/>
    <property type="molecule type" value="Genomic_DNA"/>
</dbReference>
<keyword evidence="5" id="KW-0336">GPI-anchor</keyword>
<dbReference type="GeneID" id="43638554"/>
<feature type="chain" id="PRO_5024967880" description="CFEM domain-containing protein" evidence="10">
    <location>
        <begin position="19"/>
        <end position="777"/>
    </location>
</feature>
<evidence type="ECO:0000256" key="9">
    <source>
        <dbReference type="SAM" id="MobiDB-lite"/>
    </source>
</evidence>
<feature type="signal peptide" evidence="10">
    <location>
        <begin position="1"/>
        <end position="18"/>
    </location>
</feature>